<dbReference type="PANTHER" id="PTHR21139:SF42">
    <property type="entry name" value="TRIOSEPHOSPHATE ISOMERASE"/>
    <property type="match status" value="1"/>
</dbReference>
<dbReference type="InterPro" id="IPR000652">
    <property type="entry name" value="Triosephosphate_isomerase"/>
</dbReference>
<dbReference type="AlphaFoldDB" id="A0A5S3PJ06"/>
<dbReference type="FunFam" id="3.20.20.70:FF:000016">
    <property type="entry name" value="Triosephosphate isomerase"/>
    <property type="match status" value="1"/>
</dbReference>
<evidence type="ECO:0000256" key="4">
    <source>
        <dbReference type="ARBA" id="ARBA00007422"/>
    </source>
</evidence>
<dbReference type="UniPathway" id="UPA01066"/>
<accession>A0A5S3PJ06</accession>
<dbReference type="GO" id="GO:0004807">
    <property type="term" value="F:triose-phosphate isomerase activity"/>
    <property type="evidence" value="ECO:0007669"/>
    <property type="project" value="UniProtKB-UniRule"/>
</dbReference>
<name>A0A5S3PJ06_9RHOB</name>
<dbReference type="CDD" id="cd00311">
    <property type="entry name" value="TIM"/>
    <property type="match status" value="1"/>
</dbReference>
<comment type="pathway">
    <text evidence="9 10">Carbohydrate biosynthesis; gluconeogenesis.</text>
</comment>
<feature type="active site" description="Electrophile" evidence="9">
    <location>
        <position position="93"/>
    </location>
</feature>
<feature type="binding site" evidence="9">
    <location>
        <position position="169"/>
    </location>
    <ligand>
        <name>substrate</name>
    </ligand>
</feature>
<dbReference type="UniPathway" id="UPA00109">
    <property type="reaction ID" value="UER00189"/>
</dbReference>
<evidence type="ECO:0000256" key="9">
    <source>
        <dbReference type="HAMAP-Rule" id="MF_00147"/>
    </source>
</evidence>
<dbReference type="EMBL" id="VANS01000001">
    <property type="protein sequence ID" value="TMM54378.1"/>
    <property type="molecule type" value="Genomic_DNA"/>
</dbReference>
<dbReference type="GO" id="GO:0006096">
    <property type="term" value="P:glycolytic process"/>
    <property type="evidence" value="ECO:0007669"/>
    <property type="project" value="UniProtKB-UniRule"/>
</dbReference>
<dbReference type="PANTHER" id="PTHR21139">
    <property type="entry name" value="TRIOSEPHOSPHATE ISOMERASE"/>
    <property type="match status" value="1"/>
</dbReference>
<dbReference type="GO" id="GO:0005829">
    <property type="term" value="C:cytosol"/>
    <property type="evidence" value="ECO:0007669"/>
    <property type="project" value="TreeGrafter"/>
</dbReference>
<evidence type="ECO:0000313" key="12">
    <source>
        <dbReference type="Proteomes" id="UP000309550"/>
    </source>
</evidence>
<dbReference type="InterPro" id="IPR035990">
    <property type="entry name" value="TIM_sf"/>
</dbReference>
<reference evidence="11 12" key="1">
    <citation type="submission" date="2019-05" db="EMBL/GenBank/DDBJ databases">
        <title>Sulfitobacter sabulilitoris sp. nov., isolated from a marine sand.</title>
        <authorList>
            <person name="Yoon J.-H."/>
        </authorList>
    </citation>
    <scope>NUCLEOTIDE SEQUENCE [LARGE SCALE GENOMIC DNA]</scope>
    <source>
        <strain evidence="11 12">HSMS-29</strain>
    </source>
</reference>
<dbReference type="UniPathway" id="UPA00138"/>
<evidence type="ECO:0000256" key="2">
    <source>
        <dbReference type="ARBA" id="ARBA00004680"/>
    </source>
</evidence>
<evidence type="ECO:0000256" key="5">
    <source>
        <dbReference type="ARBA" id="ARBA00022432"/>
    </source>
</evidence>
<evidence type="ECO:0000256" key="8">
    <source>
        <dbReference type="ARBA" id="ARBA00023235"/>
    </source>
</evidence>
<protein>
    <recommendedName>
        <fullName evidence="9 10">Triosephosphate isomerase</fullName>
        <shortName evidence="9">TIM</shortName>
        <shortName evidence="9">TPI</shortName>
        <ecNumber evidence="9 10">5.3.1.1</ecNumber>
    </recommendedName>
    <alternativeName>
        <fullName evidence="9">Triose-phosphate isomerase</fullName>
    </alternativeName>
</protein>
<dbReference type="EC" id="5.3.1.1" evidence="9 10"/>
<dbReference type="GO" id="GO:0006094">
    <property type="term" value="P:gluconeogenesis"/>
    <property type="evidence" value="ECO:0007669"/>
    <property type="project" value="UniProtKB-UniRule"/>
</dbReference>
<evidence type="ECO:0000256" key="1">
    <source>
        <dbReference type="ARBA" id="ARBA00000148"/>
    </source>
</evidence>
<dbReference type="InterPro" id="IPR020861">
    <property type="entry name" value="Triosephosphate_isomerase_AS"/>
</dbReference>
<dbReference type="InterPro" id="IPR022896">
    <property type="entry name" value="TrioseP_Isoase_bac/euk"/>
</dbReference>
<comment type="similarity">
    <text evidence="4 9 10">Belongs to the triosephosphate isomerase family.</text>
</comment>
<comment type="caution">
    <text evidence="11">The sequence shown here is derived from an EMBL/GenBank/DDBJ whole genome shotgun (WGS) entry which is preliminary data.</text>
</comment>
<evidence type="ECO:0000256" key="7">
    <source>
        <dbReference type="ARBA" id="ARBA00023152"/>
    </source>
</evidence>
<dbReference type="NCBIfam" id="TIGR00419">
    <property type="entry name" value="tim"/>
    <property type="match status" value="1"/>
</dbReference>
<keyword evidence="5 9" id="KW-0312">Gluconeogenesis</keyword>
<comment type="subunit">
    <text evidence="9 10">Homodimer.</text>
</comment>
<evidence type="ECO:0000313" key="11">
    <source>
        <dbReference type="EMBL" id="TMM54378.1"/>
    </source>
</evidence>
<comment type="pathway">
    <text evidence="2 9 10">Carbohydrate degradation; glycolysis; D-glyceraldehyde 3-phosphate from glycerone phosphate: step 1/1.</text>
</comment>
<proteinExistence type="inferred from homology"/>
<dbReference type="Gene3D" id="3.20.20.70">
    <property type="entry name" value="Aldolase class I"/>
    <property type="match status" value="1"/>
</dbReference>
<feature type="binding site" evidence="9">
    <location>
        <begin position="9"/>
        <end position="11"/>
    </location>
    <ligand>
        <name>substrate</name>
    </ligand>
</feature>
<comment type="catalytic activity">
    <reaction evidence="9 10">
        <text>D-glyceraldehyde 3-phosphate = dihydroxyacetone phosphate</text>
        <dbReference type="Rhea" id="RHEA:18585"/>
        <dbReference type="ChEBI" id="CHEBI:57642"/>
        <dbReference type="ChEBI" id="CHEBI:59776"/>
        <dbReference type="EC" id="5.3.1.1"/>
    </reaction>
</comment>
<comment type="subcellular location">
    <subcellularLocation>
        <location evidence="9 10">Cytoplasm</location>
    </subcellularLocation>
</comment>
<dbReference type="GO" id="GO:0046166">
    <property type="term" value="P:glyceraldehyde-3-phosphate biosynthetic process"/>
    <property type="evidence" value="ECO:0007669"/>
    <property type="project" value="TreeGrafter"/>
</dbReference>
<organism evidence="11 12">
    <name type="scientific">Sulfitobacter sabulilitoris</name>
    <dbReference type="NCBI Taxonomy" id="2562655"/>
    <lineage>
        <taxon>Bacteria</taxon>
        <taxon>Pseudomonadati</taxon>
        <taxon>Pseudomonadota</taxon>
        <taxon>Alphaproteobacteria</taxon>
        <taxon>Rhodobacterales</taxon>
        <taxon>Roseobacteraceae</taxon>
        <taxon>Sulfitobacter</taxon>
    </lineage>
</organism>
<sequence length="249" mass="25182">MRRKLAAGNWKMNGTRADLSVLGDLAGAATEDGPEVLICPPATLLHPAATQALGTGIVIGAQTCHEAASGAYTGDISAPMVADAGATHVILGHSERREGYGETNADVANKVRAAWAADLTAIVCVGESLEDREGGTALAVISEQLAYSLPNGATGQRLVVAYEPIWAIGTGKVPSTAQIAEVHDALRAQLGDRFGAATGAAVRLLYGGSVKPDNAAEIFATSNVDGALVGGASLTAADFTPIIAALARA</sequence>
<dbReference type="InterPro" id="IPR013785">
    <property type="entry name" value="Aldolase_TIM"/>
</dbReference>
<dbReference type="HAMAP" id="MF_00147_B">
    <property type="entry name" value="TIM_B"/>
    <property type="match status" value="1"/>
</dbReference>
<evidence type="ECO:0000256" key="3">
    <source>
        <dbReference type="ARBA" id="ARBA00004939"/>
    </source>
</evidence>
<feature type="binding site" evidence="9">
    <location>
        <position position="209"/>
    </location>
    <ligand>
        <name>substrate</name>
    </ligand>
</feature>
<keyword evidence="12" id="KW-1185">Reference proteome</keyword>
<comment type="pathway">
    <text evidence="3">Carbohydrate metabolism; erythritol degradation.</text>
</comment>
<dbReference type="PROSITE" id="PS51440">
    <property type="entry name" value="TIM_2"/>
    <property type="match status" value="1"/>
</dbReference>
<dbReference type="GO" id="GO:0019563">
    <property type="term" value="P:glycerol catabolic process"/>
    <property type="evidence" value="ECO:0007669"/>
    <property type="project" value="TreeGrafter"/>
</dbReference>
<dbReference type="OrthoDB" id="9809429at2"/>
<feature type="active site" description="Proton acceptor" evidence="9">
    <location>
        <position position="163"/>
    </location>
</feature>
<comment type="function">
    <text evidence="9">Involved in the gluconeogenesis. Catalyzes stereospecifically the conversion of dihydroxyacetone phosphate (DHAP) to D-glyceraldehyde-3-phosphate (G3P).</text>
</comment>
<keyword evidence="6 9" id="KW-0963">Cytoplasm</keyword>
<keyword evidence="8 9" id="KW-0413">Isomerase</keyword>
<evidence type="ECO:0000256" key="10">
    <source>
        <dbReference type="RuleBase" id="RU363013"/>
    </source>
</evidence>
<dbReference type="Pfam" id="PF00121">
    <property type="entry name" value="TIM"/>
    <property type="match status" value="1"/>
</dbReference>
<comment type="catalytic activity">
    <reaction evidence="1">
        <text>L-erythrulose 1-phosphate = D-erythrulose 4-phosphate</text>
        <dbReference type="Rhea" id="RHEA:49588"/>
        <dbReference type="ChEBI" id="CHEBI:58002"/>
        <dbReference type="ChEBI" id="CHEBI:90796"/>
        <dbReference type="EC" id="5.3.1.33"/>
    </reaction>
</comment>
<feature type="binding site" evidence="9">
    <location>
        <begin position="230"/>
        <end position="231"/>
    </location>
    <ligand>
        <name>substrate</name>
    </ligand>
</feature>
<evidence type="ECO:0000256" key="6">
    <source>
        <dbReference type="ARBA" id="ARBA00022490"/>
    </source>
</evidence>
<dbReference type="Proteomes" id="UP000309550">
    <property type="component" value="Unassembled WGS sequence"/>
</dbReference>
<dbReference type="SUPFAM" id="SSF51351">
    <property type="entry name" value="Triosephosphate isomerase (TIM)"/>
    <property type="match status" value="1"/>
</dbReference>
<dbReference type="RefSeq" id="WP_138660550.1">
    <property type="nucleotide sequence ID" value="NZ_VANS01000001.1"/>
</dbReference>
<dbReference type="PROSITE" id="PS00171">
    <property type="entry name" value="TIM_1"/>
    <property type="match status" value="1"/>
</dbReference>
<gene>
    <name evidence="9" type="primary">tpiA</name>
    <name evidence="11" type="ORF">FDT80_01930</name>
</gene>
<keyword evidence="7 9" id="KW-0324">Glycolysis</keyword>